<name>A0A066RIW7_9GAMM</name>
<accession>A0A066RIW7</accession>
<keyword evidence="1" id="KW-0732">Signal</keyword>
<evidence type="ECO:0000313" key="3">
    <source>
        <dbReference type="Proteomes" id="UP000027192"/>
    </source>
</evidence>
<feature type="signal peptide" evidence="1">
    <location>
        <begin position="1"/>
        <end position="23"/>
    </location>
</feature>
<feature type="chain" id="PRO_5001625738" description="Peptidase C39-like domain-containing protein" evidence="1">
    <location>
        <begin position="24"/>
        <end position="551"/>
    </location>
</feature>
<proteinExistence type="predicted"/>
<protein>
    <recommendedName>
        <fullName evidence="4">Peptidase C39-like domain-containing protein</fullName>
    </recommendedName>
</protein>
<keyword evidence="3" id="KW-1185">Reference proteome</keyword>
<evidence type="ECO:0000256" key="1">
    <source>
        <dbReference type="SAM" id="SignalP"/>
    </source>
</evidence>
<comment type="caution">
    <text evidence="2">The sequence shown here is derived from an EMBL/GenBank/DDBJ whole genome shotgun (WGS) entry which is preliminary data.</text>
</comment>
<evidence type="ECO:0008006" key="4">
    <source>
        <dbReference type="Google" id="ProtNLM"/>
    </source>
</evidence>
<dbReference type="Proteomes" id="UP000027192">
    <property type="component" value="Unassembled WGS sequence"/>
</dbReference>
<dbReference type="AlphaFoldDB" id="A0A066RIW7"/>
<evidence type="ECO:0000313" key="2">
    <source>
        <dbReference type="EMBL" id="KDM90254.1"/>
    </source>
</evidence>
<dbReference type="EMBL" id="JMIB01000036">
    <property type="protein sequence ID" value="KDM90254.1"/>
    <property type="molecule type" value="Genomic_DNA"/>
</dbReference>
<reference evidence="2 3" key="1">
    <citation type="submission" date="2014-04" db="EMBL/GenBank/DDBJ databases">
        <title>Draft genome sequence of Photobacterium halotolerans S2753: a solonamide, ngercheumicin and holomycin producer.</title>
        <authorList>
            <person name="Machado H.R."/>
            <person name="Gram L."/>
        </authorList>
    </citation>
    <scope>NUCLEOTIDE SEQUENCE [LARGE SCALE GENOMIC DNA]</scope>
    <source>
        <strain evidence="2 3">S2753</strain>
    </source>
</reference>
<sequence>MIIKNLSALFFTFSIGFSSVADARAGSDWQGAQRSDSAARSAIFPLDRKAVAFEQVTFDLEIGTIAQSDWGQFRVKLDRLRDRRGKPVGSGYVNVFFYPDSGSSAGTPVWSVDNLYVAGSAAETGKTLKHKKKVHGGNGYHAWAGDDAWENNAWGNSDWESDDWRKPKRRGSHSAASVGRRADAAVYFDLRPGTDGEGVVQHVRATVLFSPQPLPTVTDIVQFAAQFSPLMYPVRATLVKAEGAGHVDGRTSPVSSTIPNTLSLGRPPQPILPAPSLPDDLSFPIQVIQANQPNLDSAWNQCVPIASANALQYLEERYDNLPLAWRVPQLHIRGIGQIGTAGDVLIWTPVPENSLVANIDSYGRRDNVHDLDTGSYTTFCGLIRGLFGYLADPVSGPLDGVHFRHQGSNSMVLGDNADCDNGTVIMGGMTSQREGDFPTWEWIFNELSQGRAVTILFSWYDINGDWKGGHSVRVYGAALINNKHYIMTLDDGAQGDNFSNVSDPRIQQWEVEDTGRPGLDGVPDGRLNMDGMSWEIDFALSFEAKPTLLIP</sequence>
<organism evidence="2 3">
    <name type="scientific">Photobacterium galatheae</name>
    <dbReference type="NCBI Taxonomy" id="1654360"/>
    <lineage>
        <taxon>Bacteria</taxon>
        <taxon>Pseudomonadati</taxon>
        <taxon>Pseudomonadota</taxon>
        <taxon>Gammaproteobacteria</taxon>
        <taxon>Vibrionales</taxon>
        <taxon>Vibrionaceae</taxon>
        <taxon>Photobacterium</taxon>
    </lineage>
</organism>
<gene>
    <name evidence="2" type="ORF">EA58_18240</name>
</gene>